<dbReference type="Proteomes" id="UP000055048">
    <property type="component" value="Unassembled WGS sequence"/>
</dbReference>
<proteinExistence type="predicted"/>
<feature type="compositionally biased region" description="Basic residues" evidence="1">
    <location>
        <begin position="342"/>
        <end position="351"/>
    </location>
</feature>
<evidence type="ECO:0000313" key="3">
    <source>
        <dbReference type="Proteomes" id="UP000055048"/>
    </source>
</evidence>
<feature type="compositionally biased region" description="Basic and acidic residues" evidence="1">
    <location>
        <begin position="392"/>
        <end position="406"/>
    </location>
</feature>
<evidence type="ECO:0000313" key="2">
    <source>
        <dbReference type="EMBL" id="KRX39019.1"/>
    </source>
</evidence>
<organism evidence="2 3">
    <name type="scientific">Trichinella murrelli</name>
    <dbReference type="NCBI Taxonomy" id="144512"/>
    <lineage>
        <taxon>Eukaryota</taxon>
        <taxon>Metazoa</taxon>
        <taxon>Ecdysozoa</taxon>
        <taxon>Nematoda</taxon>
        <taxon>Enoplea</taxon>
        <taxon>Dorylaimia</taxon>
        <taxon>Trichinellida</taxon>
        <taxon>Trichinellidae</taxon>
        <taxon>Trichinella</taxon>
    </lineage>
</organism>
<reference evidence="2 3" key="1">
    <citation type="submission" date="2015-01" db="EMBL/GenBank/DDBJ databases">
        <title>Evolution of Trichinella species and genotypes.</title>
        <authorList>
            <person name="Korhonen P.K."/>
            <person name="Edoardo P."/>
            <person name="Giuseppe L.R."/>
            <person name="Gasser R.B."/>
        </authorList>
    </citation>
    <scope>NUCLEOTIDE SEQUENCE [LARGE SCALE GENOMIC DNA]</scope>
    <source>
        <strain evidence="2">ISS417</strain>
    </source>
</reference>
<accession>A0A0V0TJ24</accession>
<feature type="region of interest" description="Disordered" evidence="1">
    <location>
        <begin position="337"/>
        <end position="406"/>
    </location>
</feature>
<protein>
    <submittedName>
        <fullName evidence="2">Uncharacterized protein</fullName>
    </submittedName>
</protein>
<name>A0A0V0TJ24_9BILA</name>
<evidence type="ECO:0000256" key="1">
    <source>
        <dbReference type="SAM" id="MobiDB-lite"/>
    </source>
</evidence>
<keyword evidence="3" id="KW-1185">Reference proteome</keyword>
<dbReference type="AlphaFoldDB" id="A0A0V0TJ24"/>
<gene>
    <name evidence="2" type="ORF">T05_5494</name>
</gene>
<dbReference type="EMBL" id="JYDJ01000246">
    <property type="protein sequence ID" value="KRX39019.1"/>
    <property type="molecule type" value="Genomic_DNA"/>
</dbReference>
<sequence length="406" mass="45925">MLLRIQADRLNCQGLILPRFFPQEPADISVRFRKSYLQVHFLDVFLQTNPVPPEANQDSQQIRLKLHSRTQQVVQHPFQALQMLLLCLPEDDNVIKIDEACIPRQCPQRFLHQTLKRRRGVAKTVRHDAELEESQGCGKRRLLPVSFRNFDLPEAGRQVERAEPLGPSQRFAYARDGLDVNARHGIQLAVVHAKPQGTLILHLPLGLGKAVRWQLHWPGPSGVNAVLDETGTSEVGRTARDGALVPPDYADQDLSTLRGTLRSAHQRMCPILRPVGAGPCVRSHTPWLGHNREGDAGLPGTSWVVLDPYLRAVRHSNFPSLPVDRLNKRVEEVHSHDARNHQISHHHHRHTSPPTAQLQRLHPHSADAHSSTFRKQYRPRLPLQRLSAGGDLPKRLKYHGDHRPGV</sequence>
<comment type="caution">
    <text evidence="2">The sequence shown here is derived from an EMBL/GenBank/DDBJ whole genome shotgun (WGS) entry which is preliminary data.</text>
</comment>